<dbReference type="Gene3D" id="2.130.10.130">
    <property type="entry name" value="Integrin alpha, N-terminal"/>
    <property type="match status" value="2"/>
</dbReference>
<comment type="caution">
    <text evidence="4">The sequence shown here is derived from an EMBL/GenBank/DDBJ whole genome shotgun (WGS) entry which is preliminary data.</text>
</comment>
<gene>
    <name evidence="4" type="ORF">OKA104_LOCUS14936</name>
    <name evidence="3" type="ORF">VCS650_LOCUS20425</name>
</gene>
<dbReference type="Pfam" id="PF01839">
    <property type="entry name" value="FG-GAP"/>
    <property type="match status" value="1"/>
</dbReference>
<dbReference type="PANTHER" id="PTHR46580">
    <property type="entry name" value="SENSOR KINASE-RELATED"/>
    <property type="match status" value="1"/>
</dbReference>
<dbReference type="Pfam" id="PF13517">
    <property type="entry name" value="FG-GAP_3"/>
    <property type="match status" value="2"/>
</dbReference>
<accession>A0A818XJP2</accession>
<dbReference type="PANTHER" id="PTHR46580:SF4">
    <property type="entry name" value="ATP_GTP-BINDING PROTEIN"/>
    <property type="match status" value="1"/>
</dbReference>
<evidence type="ECO:0000313" key="5">
    <source>
        <dbReference type="Proteomes" id="UP000663881"/>
    </source>
</evidence>
<feature type="transmembrane region" description="Helical" evidence="2">
    <location>
        <begin position="780"/>
        <end position="802"/>
    </location>
</feature>
<keyword evidence="2" id="KW-0812">Transmembrane</keyword>
<evidence type="ECO:0000256" key="1">
    <source>
        <dbReference type="ARBA" id="ARBA00022729"/>
    </source>
</evidence>
<proteinExistence type="predicted"/>
<keyword evidence="1" id="KW-0732">Signal</keyword>
<dbReference type="SUPFAM" id="SSF69318">
    <property type="entry name" value="Integrin alpha N-terminal domain"/>
    <property type="match status" value="1"/>
</dbReference>
<name>A0A818XJP2_9BILA</name>
<dbReference type="OrthoDB" id="10025931at2759"/>
<evidence type="ECO:0000256" key="2">
    <source>
        <dbReference type="SAM" id="Phobius"/>
    </source>
</evidence>
<dbReference type="InterPro" id="IPR028994">
    <property type="entry name" value="Integrin_alpha_N"/>
</dbReference>
<feature type="transmembrane region" description="Helical" evidence="2">
    <location>
        <begin position="234"/>
        <end position="255"/>
    </location>
</feature>
<keyword evidence="2" id="KW-1133">Transmembrane helix</keyword>
<protein>
    <submittedName>
        <fullName evidence="4">Uncharacterized protein</fullName>
    </submittedName>
</protein>
<feature type="transmembrane region" description="Helical" evidence="2">
    <location>
        <begin position="356"/>
        <end position="374"/>
    </location>
</feature>
<organism evidence="4 5">
    <name type="scientific">Adineta steineri</name>
    <dbReference type="NCBI Taxonomy" id="433720"/>
    <lineage>
        <taxon>Eukaryota</taxon>
        <taxon>Metazoa</taxon>
        <taxon>Spiralia</taxon>
        <taxon>Gnathifera</taxon>
        <taxon>Rotifera</taxon>
        <taxon>Eurotatoria</taxon>
        <taxon>Bdelloidea</taxon>
        <taxon>Adinetida</taxon>
        <taxon>Adinetidae</taxon>
        <taxon>Adineta</taxon>
    </lineage>
</organism>
<dbReference type="Proteomes" id="UP000663881">
    <property type="component" value="Unassembled WGS sequence"/>
</dbReference>
<evidence type="ECO:0000313" key="3">
    <source>
        <dbReference type="EMBL" id="CAF1107073.1"/>
    </source>
</evidence>
<dbReference type="InterPro" id="IPR013517">
    <property type="entry name" value="FG-GAP"/>
</dbReference>
<feature type="transmembrane region" description="Helical" evidence="2">
    <location>
        <begin position="689"/>
        <end position="719"/>
    </location>
</feature>
<evidence type="ECO:0000313" key="4">
    <source>
        <dbReference type="EMBL" id="CAF3738334.1"/>
    </source>
</evidence>
<sequence>MTESEFETQLNATLDQFYQSTMTYFGLLVETVRLVNQVDQPFTGSSLVFETQFSPDLVANMVIDEITNQKSLQVLFRLFGTRDANSTLINCICATGSRCQSPATIHYLDPRRGDNYSFSVNYTIPGWIVGCSSIDTILFSTFECFYSDSDCYVILMNYIRERYRWNAEDFLWFDARPLKYNSSLSHFPPKTLISSIVEDLMIEQWNPSLYYNQFYNVCAPAHCTYSKSIRGKTAVGVMITLVSLISGLTVSLRLITPQLVKLVMLLVSLIKKKRQPKTQLQGNCTYVLHETRQSIGYVVLGAVRSNWCNKIKAMMQKLGKLLYNTVVDLNMFPARNFGSHINPMTAKRLGQWTTRLYIILFIVGLFVLLVYTIARRQTVTKTFNQPSFILYNRLHHEHQDRLECSCSIIASKFKQFVEIEAKFHQICSSSFVLDEWRKNLTNGLVSDLSVYEQKDYRRFLSSHLQFLQGLCEVSMNSVNNSINQFLSSLFVTTKLLSEKDFYDRVDLLVKQSQLSAPITFSRIYSLIGSINHGNAIISSFGSNFEYIAPFYKQQFAYTPTQAIIYDKCSCGLYPNCTTEANFIERNHSKSLAIKGLKMGCIPSESFRSSTLECFYDESCVQLIQQYTNYTNRIISLNATKSRFVLNTSVAELMNDLFVEEWSKTINYSLYFASCFPSFCSYSYIEKINLLYIVTVLLALQGGLSIILKWICPLIVRLLFKLYYYRKNRRNIIQPDCSLQVTTINVDNTNILNPPSNSESNPSGTISETNIVSPIRCSSKVLLIFILMIILVIGLIIFTISLARHAKSEGILTLAPCRLKFQPTNSSANFPNDGETSYHVGDFNGDHLLDLAFYTKDTCSINVRFGFGNGTFGENIVSSINYCGEEMFMIIAKLNNDNLLDLAFAEENTRHVSVLLGNGNGTFTLITRFSTGTDNEPTGIAVGNFNHDHYLDIVVANRGDDNVVLFLAHGNGTFFQQVKLYTGYQTLYSAIAVADLNGDSYLDIISVYGNQRIIGVFLGDGHGAFQKQTTSFAGGGDQIPKHIIVSDFNGDTQPDIIISYSRTNFVGVMVGYGNGSFSARTRFILTSGVLESSVIVGDFNCDSHLDIAVGQSNSYSIHALVGYGDGHFDTQIIHSDQGYTYNTKVAVGDFNGDGYDDIVAWDDNHFLDTFLNTCECCAPDRIDSKTLNRQ</sequence>
<dbReference type="AlphaFoldDB" id="A0A818XJP2"/>
<reference evidence="4" key="1">
    <citation type="submission" date="2021-02" db="EMBL/GenBank/DDBJ databases">
        <authorList>
            <person name="Nowell W R."/>
        </authorList>
    </citation>
    <scope>NUCLEOTIDE SEQUENCE</scope>
</reference>
<dbReference type="EMBL" id="CAJNON010000211">
    <property type="protein sequence ID" value="CAF1107073.1"/>
    <property type="molecule type" value="Genomic_DNA"/>
</dbReference>
<keyword evidence="2" id="KW-0472">Membrane</keyword>
<dbReference type="Proteomes" id="UP000663891">
    <property type="component" value="Unassembled WGS sequence"/>
</dbReference>
<dbReference type="EMBL" id="CAJOAY010000805">
    <property type="protein sequence ID" value="CAF3738334.1"/>
    <property type="molecule type" value="Genomic_DNA"/>
</dbReference>